<dbReference type="Pfam" id="PF00171">
    <property type="entry name" value="Aldedh"/>
    <property type="match status" value="1"/>
</dbReference>
<evidence type="ECO:0000259" key="3">
    <source>
        <dbReference type="Pfam" id="PF00171"/>
    </source>
</evidence>
<dbReference type="STRING" id="1247936.BN2475_510020"/>
<dbReference type="PROSITE" id="PS00070">
    <property type="entry name" value="ALDEHYDE_DEHYDR_CYS"/>
    <property type="match status" value="1"/>
</dbReference>
<evidence type="ECO:0000313" key="5">
    <source>
        <dbReference type="Proteomes" id="UP000187012"/>
    </source>
</evidence>
<dbReference type="PANTHER" id="PTHR43353">
    <property type="entry name" value="SUCCINATE-SEMIALDEHYDE DEHYDROGENASE, MITOCHONDRIAL"/>
    <property type="match status" value="1"/>
</dbReference>
<comment type="similarity">
    <text evidence="1">Belongs to the aldehyde dehydrogenase family.</text>
</comment>
<dbReference type="InterPro" id="IPR016160">
    <property type="entry name" value="Ald_DH_CS_CYS"/>
</dbReference>
<dbReference type="GO" id="GO:0004777">
    <property type="term" value="F:succinate-semialdehyde dehydrogenase (NAD+) activity"/>
    <property type="evidence" value="ECO:0007669"/>
    <property type="project" value="UniProtKB-EC"/>
</dbReference>
<evidence type="ECO:0000256" key="1">
    <source>
        <dbReference type="ARBA" id="ARBA00009986"/>
    </source>
</evidence>
<dbReference type="FunFam" id="3.40.605.10:FF:000007">
    <property type="entry name" value="NAD/NADP-dependent betaine aldehyde dehydrogenase"/>
    <property type="match status" value="1"/>
</dbReference>
<dbReference type="Proteomes" id="UP000187012">
    <property type="component" value="Unassembled WGS sequence"/>
</dbReference>
<protein>
    <submittedName>
        <fullName evidence="4">Alpha-ketoglutaric semialdehyde dehydrogenase</fullName>
        <ecNumber evidence="4">1.2.1.24</ecNumber>
        <ecNumber evidence="4">1.2.1.26</ecNumber>
    </submittedName>
</protein>
<dbReference type="InterPro" id="IPR016161">
    <property type="entry name" value="Ald_DH/histidinol_DH"/>
</dbReference>
<dbReference type="GO" id="GO:0047533">
    <property type="term" value="F:2,5-dioxovalerate dehydrogenase (NADP+) activity"/>
    <property type="evidence" value="ECO:0007669"/>
    <property type="project" value="UniProtKB-EC"/>
</dbReference>
<evidence type="ECO:0000313" key="4">
    <source>
        <dbReference type="EMBL" id="SIT44931.1"/>
    </source>
</evidence>
<dbReference type="EMBL" id="CYGX02000051">
    <property type="protein sequence ID" value="SIT44931.1"/>
    <property type="molecule type" value="Genomic_DNA"/>
</dbReference>
<keyword evidence="2 4" id="KW-0560">Oxidoreductase</keyword>
<organism evidence="4 5">
    <name type="scientific">Paraburkholderia ribeironis</name>
    <dbReference type="NCBI Taxonomy" id="1247936"/>
    <lineage>
        <taxon>Bacteria</taxon>
        <taxon>Pseudomonadati</taxon>
        <taxon>Pseudomonadota</taxon>
        <taxon>Betaproteobacteria</taxon>
        <taxon>Burkholderiales</taxon>
        <taxon>Burkholderiaceae</taxon>
        <taxon>Paraburkholderia</taxon>
    </lineage>
</organism>
<dbReference type="Gene3D" id="3.40.605.10">
    <property type="entry name" value="Aldehyde Dehydrogenase, Chain A, domain 1"/>
    <property type="match status" value="1"/>
</dbReference>
<feature type="domain" description="Aldehyde dehydrogenase" evidence="3">
    <location>
        <begin position="16"/>
        <end position="473"/>
    </location>
</feature>
<dbReference type="AlphaFoldDB" id="A0A1N7SC47"/>
<dbReference type="PANTHER" id="PTHR43353:SF5">
    <property type="entry name" value="SUCCINATE-SEMIALDEHYDE DEHYDROGENASE, MITOCHONDRIAL"/>
    <property type="match status" value="1"/>
</dbReference>
<keyword evidence="5" id="KW-1185">Reference proteome</keyword>
<sequence>MAAQNLDAHLFIDGRWEEGNSGSQPNIDPGTGDAIGLVTLADAAQVQAALDAAQRAFPAWSALTGQARGAILKKASALLAECLEEVAVGLLLESGKTKADATGELRRTVETLAWNGEEASRISGKVHQGIVAGSTRLSVPTPLGVVVAITPWNFPAVLVGRKLGAALAAGCTVVLKASEFTPYSARAIVQTLVDAGLPDGVVNLIYGDPAAVSEQLLASPVVKAVSFTGSTQVGKRLAALAAPNLIRPIFELGGHAPVIVWSDADIEKVIQVTAPAKFGSAGQSCVAPTRYLAHHSIHDALVEALAAKAQTYKLGHGNEEGTTLGSVAHAGRVASFLQLVDDAVAKGAVIRTGGKQIDRRGFFVEPTVLSSVTSDAEILAEEPFGPVATVQSINSVDEAIQLANAGLYSFAAYVFTDSIAVRDKLVAGLHASNIGVNQTAPSLPDVALGGLGNSGYGYEGGTEGVLAYMHLRLVSQSAA</sequence>
<dbReference type="EC" id="1.2.1.26" evidence="4"/>
<evidence type="ECO:0000256" key="2">
    <source>
        <dbReference type="ARBA" id="ARBA00023002"/>
    </source>
</evidence>
<reference evidence="4 5" key="1">
    <citation type="submission" date="2016-12" db="EMBL/GenBank/DDBJ databases">
        <authorList>
            <person name="Song W.-J."/>
            <person name="Kurnit D.M."/>
        </authorList>
    </citation>
    <scope>NUCLEOTIDE SEQUENCE [LARGE SCALE GENOMIC DNA]</scope>
    <source>
        <strain evidence="4 5">STM7296</strain>
    </source>
</reference>
<dbReference type="InterPro" id="IPR016163">
    <property type="entry name" value="Ald_DH_C"/>
</dbReference>
<name>A0A1N7SC47_9BURK</name>
<gene>
    <name evidence="4" type="primary">araE</name>
    <name evidence="4" type="ORF">BN2475_510020</name>
</gene>
<dbReference type="InterPro" id="IPR016162">
    <property type="entry name" value="Ald_DH_N"/>
</dbReference>
<dbReference type="InterPro" id="IPR015590">
    <property type="entry name" value="Aldehyde_DH_dom"/>
</dbReference>
<dbReference type="Gene3D" id="3.40.309.10">
    <property type="entry name" value="Aldehyde Dehydrogenase, Chain A, domain 2"/>
    <property type="match status" value="1"/>
</dbReference>
<dbReference type="EC" id="1.2.1.24" evidence="4"/>
<dbReference type="InterPro" id="IPR050740">
    <property type="entry name" value="Aldehyde_DH_Superfamily"/>
</dbReference>
<dbReference type="RefSeq" id="WP_094781784.1">
    <property type="nucleotide sequence ID" value="NZ_CYGX02000051.1"/>
</dbReference>
<proteinExistence type="inferred from homology"/>
<dbReference type="SUPFAM" id="SSF53720">
    <property type="entry name" value="ALDH-like"/>
    <property type="match status" value="1"/>
</dbReference>
<accession>A0A1N7SC47</accession>
<dbReference type="OrthoDB" id="6882680at2"/>